<dbReference type="NCBIfam" id="TIGR00229">
    <property type="entry name" value="sensory_box"/>
    <property type="match status" value="1"/>
</dbReference>
<dbReference type="InterPro" id="IPR000014">
    <property type="entry name" value="PAS"/>
</dbReference>
<evidence type="ECO:0000259" key="1">
    <source>
        <dbReference type="PROSITE" id="PS50112"/>
    </source>
</evidence>
<keyword evidence="5" id="KW-1185">Reference proteome</keyword>
<feature type="domain" description="PAS" evidence="1">
    <location>
        <begin position="133"/>
        <end position="203"/>
    </location>
</feature>
<dbReference type="SUPFAM" id="SSF55785">
    <property type="entry name" value="PYP-like sensor domain (PAS domain)"/>
    <property type="match status" value="1"/>
</dbReference>
<dbReference type="PROSITE" id="PS50887">
    <property type="entry name" value="GGDEF"/>
    <property type="match status" value="1"/>
</dbReference>
<dbReference type="Proteomes" id="UP001303902">
    <property type="component" value="Chromosome"/>
</dbReference>
<dbReference type="Pfam" id="PF00990">
    <property type="entry name" value="GGDEF"/>
    <property type="match status" value="1"/>
</dbReference>
<dbReference type="Gene3D" id="3.20.20.450">
    <property type="entry name" value="EAL domain"/>
    <property type="match status" value="1"/>
</dbReference>
<dbReference type="SMART" id="SM00052">
    <property type="entry name" value="EAL"/>
    <property type="match status" value="1"/>
</dbReference>
<dbReference type="NCBIfam" id="TIGR00254">
    <property type="entry name" value="GGDEF"/>
    <property type="match status" value="1"/>
</dbReference>
<dbReference type="InterPro" id="IPR029787">
    <property type="entry name" value="Nucleotide_cyclase"/>
</dbReference>
<evidence type="ECO:0000313" key="5">
    <source>
        <dbReference type="Proteomes" id="UP001303902"/>
    </source>
</evidence>
<dbReference type="EMBL" id="CP129118">
    <property type="protein sequence ID" value="WOV86272.1"/>
    <property type="molecule type" value="Genomic_DNA"/>
</dbReference>
<dbReference type="PANTHER" id="PTHR44757">
    <property type="entry name" value="DIGUANYLATE CYCLASE DGCP"/>
    <property type="match status" value="1"/>
</dbReference>
<name>A0ABZ0L0Z1_9BACL</name>
<feature type="domain" description="GGDEF" evidence="3">
    <location>
        <begin position="289"/>
        <end position="421"/>
    </location>
</feature>
<dbReference type="Pfam" id="PF13426">
    <property type="entry name" value="PAS_9"/>
    <property type="match status" value="1"/>
</dbReference>
<dbReference type="InterPro" id="IPR000160">
    <property type="entry name" value="GGDEF_dom"/>
</dbReference>
<dbReference type="SMART" id="SM00267">
    <property type="entry name" value="GGDEF"/>
    <property type="match status" value="1"/>
</dbReference>
<sequence>MNNIVKDELEDFLGEYFSQHPQNLFLMIGRNRLEEWTMVYSNELAKDFFNLAQPLDNAQDFFGELWVPIHKQVSKMKDHSYSKTFLPFEKDSTANLFEMSILQLESEEYLQLYLVEFRQQLEMLDERRAKLEFEEKYQSVINHNLDPLLTIDPTYQIAHANPAVHKTFGYRMEELRGRTIGNLIEESQVDMFNHFLRKAFLGESIELENIRFFHKKGQLLQTYLKTVPVTVNNEVKEVHLLLRDTTSNHKNHERLQFLSYHDQLTGLWNRRALKEHFKEDAEDATRHKEKLSFIFLDLDRFKTINDSIGRNGADEILKKISERLKMVCPPGTKLYRNGGDEYIISFRDHCIEKTEKLAQKILSDFAKPFYFNHQEYFISSSIGIAVYPDDGTVLDDLLQKTEKAVMFVKDRGRSHYRFYREEMNTSVTDTALLEAHLRRAIEFNELEIHYQPQVNLKTGLIDSFEALLRWNNRKFGFVSPGDFIPLAEESDLIHTIGDWVLEGVCRQLREWQDKQFRPVRIAVNISSKQFRSSEFAEKIRNLIKKHGIHPSSFEVEITETALMHMNDTILTLQKLKEIGVTISVDDFGTGYSSLSYLKQYPIDIIKIDRSFIKDIEMDQKNEAIAKTIINLAHNLGMEVIAEGVEKDLQAEILKAADCHKAQGFLFSRPVPANEIVQKYFSYDK</sequence>
<dbReference type="Gene3D" id="3.30.450.20">
    <property type="entry name" value="PAS domain"/>
    <property type="match status" value="1"/>
</dbReference>
<dbReference type="Pfam" id="PF00563">
    <property type="entry name" value="EAL"/>
    <property type="match status" value="1"/>
</dbReference>
<dbReference type="Gene3D" id="3.30.70.270">
    <property type="match status" value="1"/>
</dbReference>
<dbReference type="PROSITE" id="PS50883">
    <property type="entry name" value="EAL"/>
    <property type="match status" value="1"/>
</dbReference>
<dbReference type="PROSITE" id="PS50112">
    <property type="entry name" value="PAS"/>
    <property type="match status" value="1"/>
</dbReference>
<dbReference type="SUPFAM" id="SSF55073">
    <property type="entry name" value="Nucleotide cyclase"/>
    <property type="match status" value="1"/>
</dbReference>
<feature type="domain" description="EAL" evidence="2">
    <location>
        <begin position="430"/>
        <end position="683"/>
    </location>
</feature>
<dbReference type="InterPro" id="IPR035965">
    <property type="entry name" value="PAS-like_dom_sf"/>
</dbReference>
<dbReference type="InterPro" id="IPR001633">
    <property type="entry name" value="EAL_dom"/>
</dbReference>
<protein>
    <submittedName>
        <fullName evidence="4">EAL domain-containing protein</fullName>
    </submittedName>
</protein>
<organism evidence="4 5">
    <name type="scientific">Sporosarcina oncorhynchi</name>
    <dbReference type="NCBI Taxonomy" id="3056444"/>
    <lineage>
        <taxon>Bacteria</taxon>
        <taxon>Bacillati</taxon>
        <taxon>Bacillota</taxon>
        <taxon>Bacilli</taxon>
        <taxon>Bacillales</taxon>
        <taxon>Caryophanaceae</taxon>
        <taxon>Sporosarcina</taxon>
    </lineage>
</organism>
<dbReference type="InterPro" id="IPR052155">
    <property type="entry name" value="Biofilm_reg_signaling"/>
</dbReference>
<gene>
    <name evidence="4" type="ORF">QWT69_09980</name>
</gene>
<evidence type="ECO:0000259" key="2">
    <source>
        <dbReference type="PROSITE" id="PS50883"/>
    </source>
</evidence>
<dbReference type="InterPro" id="IPR043128">
    <property type="entry name" value="Rev_trsase/Diguanyl_cyclase"/>
</dbReference>
<evidence type="ECO:0000313" key="4">
    <source>
        <dbReference type="EMBL" id="WOV86272.1"/>
    </source>
</evidence>
<dbReference type="CDD" id="cd00130">
    <property type="entry name" value="PAS"/>
    <property type="match status" value="1"/>
</dbReference>
<proteinExistence type="predicted"/>
<dbReference type="CDD" id="cd01949">
    <property type="entry name" value="GGDEF"/>
    <property type="match status" value="1"/>
</dbReference>
<reference evidence="4 5" key="1">
    <citation type="submission" date="2023-06" db="EMBL/GenBank/DDBJ databases">
        <title>Sporosarcina sp. nov., isolated from Korean tranditional fermented seafood 'Jeotgal'.</title>
        <authorList>
            <person name="Yang A.I."/>
            <person name="Shin N.-R."/>
        </authorList>
    </citation>
    <scope>NUCLEOTIDE SEQUENCE [LARGE SCALE GENOMIC DNA]</scope>
    <source>
        <strain evidence="4 5">T2O-4</strain>
    </source>
</reference>
<evidence type="ECO:0000259" key="3">
    <source>
        <dbReference type="PROSITE" id="PS50887"/>
    </source>
</evidence>
<dbReference type="InterPro" id="IPR035919">
    <property type="entry name" value="EAL_sf"/>
</dbReference>
<dbReference type="RefSeq" id="WP_317965283.1">
    <property type="nucleotide sequence ID" value="NZ_CP129118.1"/>
</dbReference>
<dbReference type="PANTHER" id="PTHR44757:SF2">
    <property type="entry name" value="BIOFILM ARCHITECTURE MAINTENANCE PROTEIN MBAA"/>
    <property type="match status" value="1"/>
</dbReference>
<dbReference type="CDD" id="cd01948">
    <property type="entry name" value="EAL"/>
    <property type="match status" value="1"/>
</dbReference>
<accession>A0ABZ0L0Z1</accession>
<dbReference type="SMART" id="SM00091">
    <property type="entry name" value="PAS"/>
    <property type="match status" value="1"/>
</dbReference>
<dbReference type="SUPFAM" id="SSF141868">
    <property type="entry name" value="EAL domain-like"/>
    <property type="match status" value="1"/>
</dbReference>